<dbReference type="Proteomes" id="UP000234681">
    <property type="component" value="Chromosome 5"/>
</dbReference>
<reference evidence="2" key="1">
    <citation type="submission" date="2005-09" db="EMBL/GenBank/DDBJ databases">
        <authorList>
            <person name="Mural R.J."/>
            <person name="Li P.W."/>
            <person name="Adams M.D."/>
            <person name="Amanatides P.G."/>
            <person name="Baden-Tillson H."/>
            <person name="Barnstead M."/>
            <person name="Chin S.H."/>
            <person name="Dew I."/>
            <person name="Evans C.A."/>
            <person name="Ferriera S."/>
            <person name="Flanigan M."/>
            <person name="Fosler C."/>
            <person name="Glodek A."/>
            <person name="Gu Z."/>
            <person name="Holt R.A."/>
            <person name="Jennings D."/>
            <person name="Kraft C.L."/>
            <person name="Lu F."/>
            <person name="Nguyen T."/>
            <person name="Nusskern D.R."/>
            <person name="Pfannkoch C.M."/>
            <person name="Sitter C."/>
            <person name="Sutton G.G."/>
            <person name="Venter J.C."/>
            <person name="Wang Z."/>
            <person name="Woodage T."/>
            <person name="Zheng X.H."/>
            <person name="Zhong F."/>
        </authorList>
    </citation>
    <scope>NUCLEOTIDE SEQUENCE [LARGE SCALE GENOMIC DNA]</scope>
    <source>
        <strain>BN</strain>
        <strain evidence="2">Sprague-Dawley</strain>
    </source>
</reference>
<name>A6JFG2_RAT</name>
<dbReference type="AlphaFoldDB" id="A6JFG2"/>
<dbReference type="EMBL" id="CH473984">
    <property type="protein sequence ID" value="EDM11558.1"/>
    <property type="molecule type" value="Genomic_DNA"/>
</dbReference>
<proteinExistence type="predicted"/>
<organism evidence="1 2">
    <name type="scientific">Rattus norvegicus</name>
    <name type="common">Rat</name>
    <dbReference type="NCBI Taxonomy" id="10116"/>
    <lineage>
        <taxon>Eukaryota</taxon>
        <taxon>Metazoa</taxon>
        <taxon>Chordata</taxon>
        <taxon>Craniata</taxon>
        <taxon>Vertebrata</taxon>
        <taxon>Euteleostomi</taxon>
        <taxon>Mammalia</taxon>
        <taxon>Eutheria</taxon>
        <taxon>Euarchontoglires</taxon>
        <taxon>Glires</taxon>
        <taxon>Rodentia</taxon>
        <taxon>Myomorpha</taxon>
        <taxon>Muroidea</taxon>
        <taxon>Muridae</taxon>
        <taxon>Murinae</taxon>
        <taxon>Rattus</taxon>
    </lineage>
</organism>
<evidence type="ECO:0000313" key="1">
    <source>
        <dbReference type="EMBL" id="EDM11558.1"/>
    </source>
</evidence>
<accession>A6JFG2</accession>
<evidence type="ECO:0000313" key="2">
    <source>
        <dbReference type="Proteomes" id="UP000234681"/>
    </source>
</evidence>
<feature type="non-terminal residue" evidence="1">
    <location>
        <position position="106"/>
    </location>
</feature>
<sequence length="106" mass="11051">MCVLGLGGTQSSPCMLVGHGSVFESSQGSRLSVGLPVELLSCSGPSVLPPALLLESLMFTQCLAVVFCISFSQLLHRISQRTVMVGSLRATGRADLDSPEVLVVSS</sequence>
<protein>
    <submittedName>
        <fullName evidence="1">RCG63625</fullName>
    </submittedName>
</protein>
<gene>
    <name evidence="1" type="ORF">rCG_63625</name>
</gene>